<sequence>MKMPSGCQSRTSRTERWRRDKWAEEHALDSDGCMGRRVVWNEYCQREDVEVIFVGGSSMSSSKSLSTLQLGAKEAWPWSKKRGKAEEAEAQTKVDADTQVNADAEADSEVDYPDEPGCYMRMPSGCPKNPMKTDLWRHDAWAEHHDLDEAGCKGRKYVWDKFCAASDSKMVFVRNVDNVTLVEPARPVNLFRTSPSWPWSKKRQTSEEPQAQAKADAEADSEVDYPDEPGCYMRMPSGCPKNPMKTDLWRHDAWAEHHDLDEAGCKGRKYVWDKFCAASDSKMVFVRSVDNVTLVEPARPVNLFSASPSWPWSTVRANAGGAETKPKAEGDEEEE</sequence>
<feature type="region of interest" description="Disordered" evidence="1">
    <location>
        <begin position="193"/>
        <end position="222"/>
    </location>
</feature>
<evidence type="ECO:0000313" key="3">
    <source>
        <dbReference type="Proteomes" id="UP001189429"/>
    </source>
</evidence>
<reference evidence="2" key="1">
    <citation type="submission" date="2023-10" db="EMBL/GenBank/DDBJ databases">
        <authorList>
            <person name="Chen Y."/>
            <person name="Shah S."/>
            <person name="Dougan E. K."/>
            <person name="Thang M."/>
            <person name="Chan C."/>
        </authorList>
    </citation>
    <scope>NUCLEOTIDE SEQUENCE [LARGE SCALE GENOMIC DNA]</scope>
</reference>
<evidence type="ECO:0000256" key="1">
    <source>
        <dbReference type="SAM" id="MobiDB-lite"/>
    </source>
</evidence>
<dbReference type="Proteomes" id="UP001189429">
    <property type="component" value="Unassembled WGS sequence"/>
</dbReference>
<name>A0ABN9S007_9DINO</name>
<protein>
    <submittedName>
        <fullName evidence="2">Uncharacterized protein</fullName>
    </submittedName>
</protein>
<gene>
    <name evidence="2" type="ORF">PCOR1329_LOCUS25144</name>
</gene>
<organism evidence="2 3">
    <name type="scientific">Prorocentrum cordatum</name>
    <dbReference type="NCBI Taxonomy" id="2364126"/>
    <lineage>
        <taxon>Eukaryota</taxon>
        <taxon>Sar</taxon>
        <taxon>Alveolata</taxon>
        <taxon>Dinophyceae</taxon>
        <taxon>Prorocentrales</taxon>
        <taxon>Prorocentraceae</taxon>
        <taxon>Prorocentrum</taxon>
    </lineage>
</organism>
<keyword evidence="3" id="KW-1185">Reference proteome</keyword>
<accession>A0ABN9S007</accession>
<feature type="region of interest" description="Disordered" evidence="1">
    <location>
        <begin position="315"/>
        <end position="335"/>
    </location>
</feature>
<evidence type="ECO:0000313" key="2">
    <source>
        <dbReference type="EMBL" id="CAK0824864.1"/>
    </source>
</evidence>
<proteinExistence type="predicted"/>
<dbReference type="EMBL" id="CAUYUJ010008760">
    <property type="protein sequence ID" value="CAK0824864.1"/>
    <property type="molecule type" value="Genomic_DNA"/>
</dbReference>
<comment type="caution">
    <text evidence="2">The sequence shown here is derived from an EMBL/GenBank/DDBJ whole genome shotgun (WGS) entry which is preliminary data.</text>
</comment>